<evidence type="ECO:0000313" key="6">
    <source>
        <dbReference type="Proteomes" id="UP001221217"/>
    </source>
</evidence>
<comment type="function">
    <text evidence="4">Acts as an anti-CsrA protein, binds CsrA and prevents it from repressing translation of its target genes, one of which is flagellin. Binds to flagellin and participates in the assembly of the flagellum.</text>
</comment>
<dbReference type="HAMAP" id="MF_01185">
    <property type="entry name" value="FliW"/>
    <property type="match status" value="1"/>
</dbReference>
<keyword evidence="1 4" id="KW-0963">Cytoplasm</keyword>
<dbReference type="InterPro" id="IPR024046">
    <property type="entry name" value="Flagellar_assmbl_FliW_dom_sf"/>
</dbReference>
<keyword evidence="4" id="KW-0143">Chaperone</keyword>
<comment type="caution">
    <text evidence="5">The sequence shown here is derived from an EMBL/GenBank/DDBJ whole genome shotgun (WGS) entry which is preliminary data.</text>
</comment>
<dbReference type="SUPFAM" id="SSF141457">
    <property type="entry name" value="BH3618-like"/>
    <property type="match status" value="1"/>
</dbReference>
<keyword evidence="3 4" id="KW-0810">Translation regulation</keyword>
<reference evidence="5 6" key="1">
    <citation type="submission" date="2022-12" db="EMBL/GenBank/DDBJ databases">
        <title>Metagenome assembled genome from gulf of manar.</title>
        <authorList>
            <person name="Kohli P."/>
            <person name="Pk S."/>
            <person name="Venkata Ramana C."/>
            <person name="Sasikala C."/>
        </authorList>
    </citation>
    <scope>NUCLEOTIDE SEQUENCE [LARGE SCALE GENOMIC DNA]</scope>
    <source>
        <strain evidence="5">JB008</strain>
    </source>
</reference>
<keyword evidence="5" id="KW-0966">Cell projection</keyword>
<protein>
    <recommendedName>
        <fullName evidence="4">Flagellar assembly factor FliW</fullName>
    </recommendedName>
</protein>
<evidence type="ECO:0000256" key="1">
    <source>
        <dbReference type="ARBA" id="ARBA00022490"/>
    </source>
</evidence>
<keyword evidence="5" id="KW-0282">Flagellum</keyword>
<dbReference type="PANTHER" id="PTHR39190:SF1">
    <property type="entry name" value="FLAGELLAR ASSEMBLY FACTOR FLIW"/>
    <property type="match status" value="1"/>
</dbReference>
<dbReference type="GO" id="GO:0005737">
    <property type="term" value="C:cytoplasm"/>
    <property type="evidence" value="ECO:0007669"/>
    <property type="project" value="UniProtKB-SubCell"/>
</dbReference>
<gene>
    <name evidence="4" type="primary">fliW</name>
    <name evidence="5" type="ORF">PQJ61_14805</name>
</gene>
<evidence type="ECO:0000256" key="4">
    <source>
        <dbReference type="HAMAP-Rule" id="MF_01185"/>
    </source>
</evidence>
<dbReference type="EMBL" id="JAQQAL010000039">
    <property type="protein sequence ID" value="MDC7228030.1"/>
    <property type="molecule type" value="Genomic_DNA"/>
</dbReference>
<organism evidence="5 6">
    <name type="scientific">Candidatus Thalassospirochaeta sargassi</name>
    <dbReference type="NCBI Taxonomy" id="3119039"/>
    <lineage>
        <taxon>Bacteria</taxon>
        <taxon>Pseudomonadati</taxon>
        <taxon>Spirochaetota</taxon>
        <taxon>Spirochaetia</taxon>
        <taxon>Spirochaetales</taxon>
        <taxon>Spirochaetaceae</taxon>
        <taxon>Candidatus Thalassospirochaeta</taxon>
    </lineage>
</organism>
<dbReference type="GO" id="GO:0044780">
    <property type="term" value="P:bacterial-type flagellum assembly"/>
    <property type="evidence" value="ECO:0007669"/>
    <property type="project" value="UniProtKB-UniRule"/>
</dbReference>
<comment type="subunit">
    <text evidence="4">Interacts with translational regulator CsrA and flagellin(s).</text>
</comment>
<comment type="subcellular location">
    <subcellularLocation>
        <location evidence="4">Cytoplasm</location>
    </subcellularLocation>
</comment>
<keyword evidence="2 4" id="KW-1005">Bacterial flagellum biogenesis</keyword>
<dbReference type="AlphaFoldDB" id="A0AAJ1IIW3"/>
<dbReference type="PANTHER" id="PTHR39190">
    <property type="entry name" value="FLAGELLAR ASSEMBLY FACTOR FLIW"/>
    <property type="match status" value="1"/>
</dbReference>
<comment type="similarity">
    <text evidence="4">Belongs to the FliW family.</text>
</comment>
<dbReference type="Pfam" id="PF02623">
    <property type="entry name" value="FliW"/>
    <property type="match status" value="1"/>
</dbReference>
<evidence type="ECO:0000256" key="2">
    <source>
        <dbReference type="ARBA" id="ARBA00022795"/>
    </source>
</evidence>
<evidence type="ECO:0000313" key="5">
    <source>
        <dbReference type="EMBL" id="MDC7228030.1"/>
    </source>
</evidence>
<dbReference type="Gene3D" id="2.30.290.10">
    <property type="entry name" value="BH3618-like"/>
    <property type="match status" value="1"/>
</dbReference>
<sequence>MLTVNTKAYGRIDVDERQRIHFPYGIFGFEQLKDFVLLDAAQQPFYWLQSMDVKETAFVLINPLVFRKDYELNVLVGDLEEIGLKSTPDDNILLFAIVTVPQNQQKMSANLQGPIIINRDNKQGRQSVSLDPRWKTKHYILEELSGKSKEEAC</sequence>
<dbReference type="InterPro" id="IPR003775">
    <property type="entry name" value="Flagellar_assembly_factor_FliW"/>
</dbReference>
<name>A0AAJ1IIW3_9SPIO</name>
<dbReference type="Proteomes" id="UP001221217">
    <property type="component" value="Unassembled WGS sequence"/>
</dbReference>
<evidence type="ECO:0000256" key="3">
    <source>
        <dbReference type="ARBA" id="ARBA00022845"/>
    </source>
</evidence>
<keyword evidence="5" id="KW-0969">Cilium</keyword>
<proteinExistence type="inferred from homology"/>
<dbReference type="GO" id="GO:0006417">
    <property type="term" value="P:regulation of translation"/>
    <property type="evidence" value="ECO:0007669"/>
    <property type="project" value="UniProtKB-KW"/>
</dbReference>
<accession>A0AAJ1IIW3</accession>